<evidence type="ECO:0000256" key="6">
    <source>
        <dbReference type="ARBA" id="ARBA00022984"/>
    </source>
</evidence>
<dbReference type="GO" id="GO:0008955">
    <property type="term" value="F:peptidoglycan glycosyltransferase activity"/>
    <property type="evidence" value="ECO:0007669"/>
    <property type="project" value="UniProtKB-EC"/>
</dbReference>
<keyword evidence="5" id="KW-0133">Cell shape</keyword>
<evidence type="ECO:0000256" key="2">
    <source>
        <dbReference type="ARBA" id="ARBA00022676"/>
    </source>
</evidence>
<feature type="transmembrane region" description="Helical" evidence="17">
    <location>
        <begin position="197"/>
        <end position="216"/>
    </location>
</feature>
<dbReference type="GO" id="GO:0015648">
    <property type="term" value="F:lipid-linked peptidoglycan transporter activity"/>
    <property type="evidence" value="ECO:0007669"/>
    <property type="project" value="TreeGrafter"/>
</dbReference>
<dbReference type="AlphaFoldDB" id="A0A8J6M1P5"/>
<dbReference type="GO" id="GO:0008360">
    <property type="term" value="P:regulation of cell shape"/>
    <property type="evidence" value="ECO:0007669"/>
    <property type="project" value="UniProtKB-KW"/>
</dbReference>
<dbReference type="RefSeq" id="WP_147562354.1">
    <property type="nucleotide sequence ID" value="NZ_JACOPN010000004.1"/>
</dbReference>
<evidence type="ECO:0000256" key="12">
    <source>
        <dbReference type="ARBA" id="ARBA00041185"/>
    </source>
</evidence>
<keyword evidence="19" id="KW-1185">Reference proteome</keyword>
<evidence type="ECO:0000256" key="5">
    <source>
        <dbReference type="ARBA" id="ARBA00022960"/>
    </source>
</evidence>
<evidence type="ECO:0000256" key="3">
    <source>
        <dbReference type="ARBA" id="ARBA00022679"/>
    </source>
</evidence>
<evidence type="ECO:0000256" key="7">
    <source>
        <dbReference type="ARBA" id="ARBA00022989"/>
    </source>
</evidence>
<keyword evidence="7 17" id="KW-1133">Transmembrane helix</keyword>
<keyword evidence="8 17" id="KW-0472">Membrane</keyword>
<evidence type="ECO:0000256" key="16">
    <source>
        <dbReference type="ARBA" id="ARBA00049966"/>
    </source>
</evidence>
<feature type="transmembrane region" description="Helical" evidence="17">
    <location>
        <begin position="18"/>
        <end position="35"/>
    </location>
</feature>
<evidence type="ECO:0000313" key="19">
    <source>
        <dbReference type="Proteomes" id="UP000602260"/>
    </source>
</evidence>
<comment type="similarity">
    <text evidence="11">Belongs to the SEDS family. FtsW subfamily.</text>
</comment>
<evidence type="ECO:0000256" key="11">
    <source>
        <dbReference type="ARBA" id="ARBA00038053"/>
    </source>
</evidence>
<evidence type="ECO:0000256" key="14">
    <source>
        <dbReference type="ARBA" id="ARBA00044770"/>
    </source>
</evidence>
<feature type="transmembrane region" description="Helical" evidence="17">
    <location>
        <begin position="79"/>
        <end position="100"/>
    </location>
</feature>
<protein>
    <recommendedName>
        <fullName evidence="12">Probable peptidoglycan glycosyltransferase FtsW</fullName>
        <ecNumber evidence="14">2.4.99.28</ecNumber>
    </recommendedName>
    <alternativeName>
        <fullName evidence="13">Cell division protein FtsW</fullName>
    </alternativeName>
    <alternativeName>
        <fullName evidence="10">Cell wall polymerase</fullName>
    </alternativeName>
    <alternativeName>
        <fullName evidence="9">Peptidoglycan polymerase</fullName>
    </alternativeName>
</protein>
<dbReference type="PANTHER" id="PTHR30474:SF2">
    <property type="entry name" value="PEPTIDOGLYCAN GLYCOSYLTRANSFERASE FTSW-RELATED"/>
    <property type="match status" value="1"/>
</dbReference>
<dbReference type="EMBL" id="JACOPN010000004">
    <property type="protein sequence ID" value="MBC5717089.1"/>
    <property type="molecule type" value="Genomic_DNA"/>
</dbReference>
<dbReference type="GO" id="GO:0005886">
    <property type="term" value="C:plasma membrane"/>
    <property type="evidence" value="ECO:0007669"/>
    <property type="project" value="TreeGrafter"/>
</dbReference>
<gene>
    <name evidence="18" type="ORF">H8S55_07130</name>
</gene>
<accession>A0A8J6M1P5</accession>
<feature type="transmembrane region" description="Helical" evidence="17">
    <location>
        <begin position="296"/>
        <end position="317"/>
    </location>
</feature>
<dbReference type="PANTHER" id="PTHR30474">
    <property type="entry name" value="CELL CYCLE PROTEIN"/>
    <property type="match status" value="1"/>
</dbReference>
<dbReference type="Pfam" id="PF01098">
    <property type="entry name" value="FTSW_RODA_SPOVE"/>
    <property type="match status" value="1"/>
</dbReference>
<feature type="transmembrane region" description="Helical" evidence="17">
    <location>
        <begin position="161"/>
        <end position="185"/>
    </location>
</feature>
<dbReference type="GO" id="GO:0009252">
    <property type="term" value="P:peptidoglycan biosynthetic process"/>
    <property type="evidence" value="ECO:0007669"/>
    <property type="project" value="UniProtKB-KW"/>
</dbReference>
<reference evidence="18" key="1">
    <citation type="submission" date="2020-08" db="EMBL/GenBank/DDBJ databases">
        <title>Genome public.</title>
        <authorList>
            <person name="Liu C."/>
            <person name="Sun Q."/>
        </authorList>
    </citation>
    <scope>NUCLEOTIDE SEQUENCE</scope>
    <source>
        <strain evidence="18">BX5</strain>
    </source>
</reference>
<keyword evidence="4 17" id="KW-0812">Transmembrane</keyword>
<evidence type="ECO:0000256" key="15">
    <source>
        <dbReference type="ARBA" id="ARBA00049902"/>
    </source>
</evidence>
<evidence type="ECO:0000256" key="8">
    <source>
        <dbReference type="ARBA" id="ARBA00023136"/>
    </source>
</evidence>
<keyword evidence="2" id="KW-0328">Glycosyltransferase</keyword>
<evidence type="ECO:0000256" key="4">
    <source>
        <dbReference type="ARBA" id="ARBA00022692"/>
    </source>
</evidence>
<evidence type="ECO:0000256" key="17">
    <source>
        <dbReference type="SAM" id="Phobius"/>
    </source>
</evidence>
<evidence type="ECO:0000313" key="18">
    <source>
        <dbReference type="EMBL" id="MBC5717089.1"/>
    </source>
</evidence>
<evidence type="ECO:0000256" key="9">
    <source>
        <dbReference type="ARBA" id="ARBA00032370"/>
    </source>
</evidence>
<dbReference type="GO" id="GO:0032153">
    <property type="term" value="C:cell division site"/>
    <property type="evidence" value="ECO:0007669"/>
    <property type="project" value="TreeGrafter"/>
</dbReference>
<evidence type="ECO:0000256" key="1">
    <source>
        <dbReference type="ARBA" id="ARBA00004141"/>
    </source>
</evidence>
<comment type="catalytic activity">
    <reaction evidence="15">
        <text>[GlcNAc-(1-&gt;4)-Mur2Ac(oyl-L-Ala-gamma-D-Glu-L-Lys-D-Ala-D-Ala)](n)-di-trans,octa-cis-undecaprenyl diphosphate + beta-D-GlcNAc-(1-&gt;4)-Mur2Ac(oyl-L-Ala-gamma-D-Glu-L-Lys-D-Ala-D-Ala)-di-trans,octa-cis-undecaprenyl diphosphate = [GlcNAc-(1-&gt;4)-Mur2Ac(oyl-L-Ala-gamma-D-Glu-L-Lys-D-Ala-D-Ala)](n+1)-di-trans,octa-cis-undecaprenyl diphosphate + di-trans,octa-cis-undecaprenyl diphosphate + H(+)</text>
        <dbReference type="Rhea" id="RHEA:23708"/>
        <dbReference type="Rhea" id="RHEA-COMP:9602"/>
        <dbReference type="Rhea" id="RHEA-COMP:9603"/>
        <dbReference type="ChEBI" id="CHEBI:15378"/>
        <dbReference type="ChEBI" id="CHEBI:58405"/>
        <dbReference type="ChEBI" id="CHEBI:60033"/>
        <dbReference type="ChEBI" id="CHEBI:78435"/>
        <dbReference type="EC" id="2.4.99.28"/>
    </reaction>
</comment>
<sequence>MSALLSPFREFFQKGDRILLSLCLAASGFGVILIYSATRWQHDYKEVIVQLVAIFLGVIAYMVMTSVDFQLFTEKNWKGLLIFSVVMLLLLLTPLGLSIYGNRNWLQLSKLIPKFPMNLQPNEIDKLPFILLLSLLICRIRDRGMDISAIPSVMQIGGFTVFMLGLIAAICGDMGTCVVYMIIFVVMAWSAGVKVRWFVLVGGGLVAAVLILWFFILPDTDLWDSNYIIMRFRVVLDHSLDPQDKGFQQSRSILAIGSGQLFGQGLLHGIQTQADYSSALPARDTDFIFAVCGEELGMVGCLALLSLLFLIVLRCVWVSRRASSPFFAYVCMGMAGMLLAQILLNVGMCLYVLPVMGLTLPFISYGGSSVITLFAAMGIVSSVKARMLPSWLRNQSST</sequence>
<dbReference type="InterPro" id="IPR001182">
    <property type="entry name" value="FtsW/RodA"/>
</dbReference>
<feature type="transmembrane region" description="Helical" evidence="17">
    <location>
        <begin position="326"/>
        <end position="356"/>
    </location>
</feature>
<feature type="transmembrane region" description="Helical" evidence="17">
    <location>
        <begin position="47"/>
        <end position="67"/>
    </location>
</feature>
<comment type="subcellular location">
    <subcellularLocation>
        <location evidence="1">Membrane</location>
        <topology evidence="1">Multi-pass membrane protein</topology>
    </subcellularLocation>
</comment>
<feature type="transmembrane region" description="Helical" evidence="17">
    <location>
        <begin position="362"/>
        <end position="383"/>
    </location>
</feature>
<evidence type="ECO:0000256" key="10">
    <source>
        <dbReference type="ARBA" id="ARBA00033270"/>
    </source>
</evidence>
<comment type="function">
    <text evidence="16">Peptidoglycan polymerase that is essential for cell division.</text>
</comment>
<dbReference type="Proteomes" id="UP000602260">
    <property type="component" value="Unassembled WGS sequence"/>
</dbReference>
<name>A0A8J6M1P5_9FIRM</name>
<comment type="caution">
    <text evidence="18">The sequence shown here is derived from an EMBL/GenBank/DDBJ whole genome shotgun (WGS) entry which is preliminary data.</text>
</comment>
<dbReference type="GO" id="GO:0051301">
    <property type="term" value="P:cell division"/>
    <property type="evidence" value="ECO:0007669"/>
    <property type="project" value="InterPro"/>
</dbReference>
<dbReference type="EC" id="2.4.99.28" evidence="14"/>
<keyword evidence="6" id="KW-0573">Peptidoglycan synthesis</keyword>
<evidence type="ECO:0000256" key="13">
    <source>
        <dbReference type="ARBA" id="ARBA00041418"/>
    </source>
</evidence>
<proteinExistence type="inferred from homology"/>
<keyword evidence="3" id="KW-0808">Transferase</keyword>
<organism evidence="18 19">
    <name type="scientific">Flintibacter faecis</name>
    <dbReference type="NCBI Taxonomy" id="2763047"/>
    <lineage>
        <taxon>Bacteria</taxon>
        <taxon>Bacillati</taxon>
        <taxon>Bacillota</taxon>
        <taxon>Clostridia</taxon>
        <taxon>Eubacteriales</taxon>
        <taxon>Flintibacter</taxon>
    </lineage>
</organism>